<feature type="compositionally biased region" description="Basic residues" evidence="1">
    <location>
        <begin position="354"/>
        <end position="366"/>
    </location>
</feature>
<proteinExistence type="predicted"/>
<feature type="compositionally biased region" description="Pro residues" evidence="1">
    <location>
        <begin position="123"/>
        <end position="145"/>
    </location>
</feature>
<feature type="compositionally biased region" description="Low complexity" evidence="1">
    <location>
        <begin position="107"/>
        <end position="122"/>
    </location>
</feature>
<dbReference type="STRING" id="1341132.A0A3F3QIJ0"/>
<protein>
    <submittedName>
        <fullName evidence="2">Uncharacterized protein</fullName>
    </submittedName>
</protein>
<feature type="region of interest" description="Disordered" evidence="1">
    <location>
        <begin position="86"/>
        <end position="167"/>
    </location>
</feature>
<feature type="compositionally biased region" description="Pro residues" evidence="1">
    <location>
        <begin position="94"/>
        <end position="106"/>
    </location>
</feature>
<dbReference type="AlphaFoldDB" id="A0A3F3QIJ0"/>
<evidence type="ECO:0000256" key="1">
    <source>
        <dbReference type="SAM" id="MobiDB-lite"/>
    </source>
</evidence>
<feature type="compositionally biased region" description="Basic residues" evidence="1">
    <location>
        <begin position="234"/>
        <end position="243"/>
    </location>
</feature>
<accession>A0A3F3QIJ0</accession>
<feature type="region of interest" description="Disordered" evidence="1">
    <location>
        <begin position="347"/>
        <end position="366"/>
    </location>
</feature>
<sequence>MRPFGSFTNPLRIKQRLKLPLTATYRMRTLFHRISAMLSTTTNYTEDSDSGSTTIKANSLKNYPTVDMNITTNMKALDTMEGLAHPDQHHQLPHRPPTPTPPPPPASTSTSTSTSASASTSIPTPPAPTTTQPPFPFPSPSPFTPHHPQYQQQQQQQPPLYHFHPPKSVTWGPITEIPIYSPSPSPSPTTSTQSSPSTSWIDLSSTTSSTAALASSSTFSPTIPNTSPPTAHPIIHHPLRPIRKPPTQLDNEMFYRNLYHMAQISTLRLSIVYDALSFLGGDFLDQVLLMEEGYLMQVAVMHARQAQQRDFARFSVAAGGGGGSVRGHGGDYNNGGFGVVIPRRPSPVKGGRVEKRKMRKMMKRRKASDVMGADFWEQVNEREEGYEIDEDEDMDRDSV</sequence>
<feature type="compositionally biased region" description="Low complexity" evidence="1">
    <location>
        <begin position="188"/>
        <end position="203"/>
    </location>
</feature>
<feature type="compositionally biased region" description="Low complexity" evidence="1">
    <location>
        <begin position="146"/>
        <end position="163"/>
    </location>
</feature>
<dbReference type="EMBL" id="KZ852032">
    <property type="protein sequence ID" value="RDH38991.1"/>
    <property type="molecule type" value="Genomic_DNA"/>
</dbReference>
<dbReference type="RefSeq" id="XP_026632013.1">
    <property type="nucleotide sequence ID" value="XM_026770120.1"/>
</dbReference>
<dbReference type="GeneID" id="38138476"/>
<evidence type="ECO:0000313" key="2">
    <source>
        <dbReference type="EMBL" id="RDH38991.1"/>
    </source>
</evidence>
<evidence type="ECO:0000313" key="3">
    <source>
        <dbReference type="Proteomes" id="UP000253729"/>
    </source>
</evidence>
<gene>
    <name evidence="2" type="ORF">BDQ94DRAFT_164783</name>
</gene>
<reference evidence="2 3" key="1">
    <citation type="submission" date="2018-07" db="EMBL/GenBank/DDBJ databases">
        <title>The genomes of Aspergillus section Nigri reveals drivers in fungal speciation.</title>
        <authorList>
            <consortium name="DOE Joint Genome Institute"/>
            <person name="Vesth T.C."/>
            <person name="Nybo J."/>
            <person name="Theobald S."/>
            <person name="Brandl J."/>
            <person name="Frisvad J.C."/>
            <person name="Nielsen K.F."/>
            <person name="Lyhne E.K."/>
            <person name="Kogle M.E."/>
            <person name="Kuo A."/>
            <person name="Riley R."/>
            <person name="Clum A."/>
            <person name="Nolan M."/>
            <person name="Lipzen A."/>
            <person name="Salamov A."/>
            <person name="Henrissat B."/>
            <person name="Wiebenga A."/>
            <person name="De vries R.P."/>
            <person name="Grigoriev I.V."/>
            <person name="Mortensen U.H."/>
            <person name="Andersen M.R."/>
            <person name="Baker S.E."/>
        </authorList>
    </citation>
    <scope>NUCLEOTIDE SEQUENCE [LARGE SCALE GENOMIC DNA]</scope>
    <source>
        <strain evidence="2 3">CBS 139.54b</strain>
    </source>
</reference>
<name>A0A3F3QIJ0_9EURO</name>
<organism evidence="2 3">
    <name type="scientific">Aspergillus welwitschiae</name>
    <dbReference type="NCBI Taxonomy" id="1341132"/>
    <lineage>
        <taxon>Eukaryota</taxon>
        <taxon>Fungi</taxon>
        <taxon>Dikarya</taxon>
        <taxon>Ascomycota</taxon>
        <taxon>Pezizomycotina</taxon>
        <taxon>Eurotiomycetes</taxon>
        <taxon>Eurotiomycetidae</taxon>
        <taxon>Eurotiales</taxon>
        <taxon>Aspergillaceae</taxon>
        <taxon>Aspergillus</taxon>
        <taxon>Aspergillus subgen. Circumdati</taxon>
    </lineage>
</organism>
<dbReference type="Proteomes" id="UP000253729">
    <property type="component" value="Unassembled WGS sequence"/>
</dbReference>
<feature type="region of interest" description="Disordered" evidence="1">
    <location>
        <begin position="216"/>
        <end position="243"/>
    </location>
</feature>
<keyword evidence="3" id="KW-1185">Reference proteome</keyword>
<feature type="region of interest" description="Disordered" evidence="1">
    <location>
        <begin position="180"/>
        <end position="203"/>
    </location>
</feature>